<comment type="cofactor">
    <cofactor evidence="5">
        <name>Mg(2+)</name>
        <dbReference type="ChEBI" id="CHEBI:18420"/>
    </cofactor>
</comment>
<protein>
    <recommendedName>
        <fullName evidence="5">5-formyltetrahydrofolate cyclo-ligase</fullName>
        <ecNumber evidence="5">6.3.3.2</ecNumber>
    </recommendedName>
</protein>
<dbReference type="EMBL" id="JAYKOT010000003">
    <property type="protein sequence ID" value="MEB3429112.1"/>
    <property type="molecule type" value="Genomic_DNA"/>
</dbReference>
<dbReference type="Pfam" id="PF01812">
    <property type="entry name" value="5-FTHF_cyc-lig"/>
    <property type="match status" value="1"/>
</dbReference>
<dbReference type="AlphaFoldDB" id="A0AAW9MX75"/>
<evidence type="ECO:0000256" key="2">
    <source>
        <dbReference type="ARBA" id="ARBA00022741"/>
    </source>
</evidence>
<keyword evidence="7" id="KW-1185">Reference proteome</keyword>
<dbReference type="EC" id="6.3.3.2" evidence="5"/>
<dbReference type="GO" id="GO:0030272">
    <property type="term" value="F:5-formyltetrahydrofolate cyclo-ligase activity"/>
    <property type="evidence" value="ECO:0007669"/>
    <property type="project" value="UniProtKB-EC"/>
</dbReference>
<keyword evidence="3 4" id="KW-0067">ATP-binding</keyword>
<dbReference type="RefSeq" id="WP_324619268.1">
    <property type="nucleotide sequence ID" value="NZ_JAYKOT010000003.1"/>
</dbReference>
<comment type="catalytic activity">
    <reaction evidence="5">
        <text>(6S)-5-formyl-5,6,7,8-tetrahydrofolate + ATP = (6R)-5,10-methenyltetrahydrofolate + ADP + phosphate</text>
        <dbReference type="Rhea" id="RHEA:10488"/>
        <dbReference type="ChEBI" id="CHEBI:30616"/>
        <dbReference type="ChEBI" id="CHEBI:43474"/>
        <dbReference type="ChEBI" id="CHEBI:57455"/>
        <dbReference type="ChEBI" id="CHEBI:57457"/>
        <dbReference type="ChEBI" id="CHEBI:456216"/>
        <dbReference type="EC" id="6.3.3.2"/>
    </reaction>
</comment>
<keyword evidence="2 4" id="KW-0547">Nucleotide-binding</keyword>
<proteinExistence type="inferred from homology"/>
<comment type="similarity">
    <text evidence="1 5">Belongs to the 5-formyltetrahydrofolate cyclo-ligase family.</text>
</comment>
<dbReference type="Gene3D" id="3.40.50.10420">
    <property type="entry name" value="NagB/RpiA/CoA transferase-like"/>
    <property type="match status" value="1"/>
</dbReference>
<dbReference type="NCBIfam" id="TIGR02727">
    <property type="entry name" value="MTHFS_bact"/>
    <property type="match status" value="1"/>
</dbReference>
<feature type="binding site" evidence="4">
    <location>
        <position position="54"/>
    </location>
    <ligand>
        <name>substrate</name>
    </ligand>
</feature>
<dbReference type="PANTHER" id="PTHR23407">
    <property type="entry name" value="ATPASE INHIBITOR/5-FORMYLTETRAHYDROFOLATE CYCLO-LIGASE"/>
    <property type="match status" value="1"/>
</dbReference>
<dbReference type="SUPFAM" id="SSF100950">
    <property type="entry name" value="NagB/RpiA/CoA transferase-like"/>
    <property type="match status" value="1"/>
</dbReference>
<organism evidence="6 7">
    <name type="scientific">Citroniella saccharovorans</name>
    <dbReference type="NCBI Taxonomy" id="2053367"/>
    <lineage>
        <taxon>Bacteria</taxon>
        <taxon>Bacillati</taxon>
        <taxon>Bacillota</taxon>
        <taxon>Tissierellia</taxon>
        <taxon>Tissierellales</taxon>
        <taxon>Peptoniphilaceae</taxon>
        <taxon>Citroniella</taxon>
    </lineage>
</organism>
<evidence type="ECO:0000313" key="7">
    <source>
        <dbReference type="Proteomes" id="UP001357733"/>
    </source>
</evidence>
<dbReference type="Proteomes" id="UP001357733">
    <property type="component" value="Unassembled WGS sequence"/>
</dbReference>
<comment type="caution">
    <text evidence="6">The sequence shown here is derived from an EMBL/GenBank/DDBJ whole genome shotgun (WGS) entry which is preliminary data.</text>
</comment>
<name>A0AAW9MX75_9FIRM</name>
<dbReference type="InterPro" id="IPR037171">
    <property type="entry name" value="NagB/RpiA_transferase-like"/>
</dbReference>
<dbReference type="GO" id="GO:0035999">
    <property type="term" value="P:tetrahydrofolate interconversion"/>
    <property type="evidence" value="ECO:0007669"/>
    <property type="project" value="TreeGrafter"/>
</dbReference>
<keyword evidence="5" id="KW-0479">Metal-binding</keyword>
<dbReference type="PANTHER" id="PTHR23407:SF1">
    <property type="entry name" value="5-FORMYLTETRAHYDROFOLATE CYCLO-LIGASE"/>
    <property type="match status" value="1"/>
</dbReference>
<evidence type="ECO:0000256" key="5">
    <source>
        <dbReference type="RuleBase" id="RU361279"/>
    </source>
</evidence>
<sequence length="182" mass="21200">MDKKSLRKSFKEIRNNISDEERKIWDKKAFDNLISLDEYKNSKNIFAFINFGSEIDTKALLERFFSDGKNVFIPITEKNNNMMKLTRIKSLDGLEPGHYGILSPKEEDYDFVDPDLIDFVLVPGLCFDKEGYRVGYGGGYYDRFFSSLKNSPIKVGFCYKNQLVEKIDHDEFDLPVDFIITN</sequence>
<evidence type="ECO:0000256" key="3">
    <source>
        <dbReference type="ARBA" id="ARBA00022840"/>
    </source>
</evidence>
<dbReference type="GO" id="GO:0046872">
    <property type="term" value="F:metal ion binding"/>
    <property type="evidence" value="ECO:0007669"/>
    <property type="project" value="UniProtKB-KW"/>
</dbReference>
<feature type="binding site" evidence="4">
    <location>
        <begin position="133"/>
        <end position="141"/>
    </location>
    <ligand>
        <name>ATP</name>
        <dbReference type="ChEBI" id="CHEBI:30616"/>
    </ligand>
</feature>
<accession>A0AAW9MX75</accession>
<evidence type="ECO:0000313" key="6">
    <source>
        <dbReference type="EMBL" id="MEB3429112.1"/>
    </source>
</evidence>
<reference evidence="6 7" key="1">
    <citation type="submission" date="2024-01" db="EMBL/GenBank/DDBJ databases">
        <title>Complete genome sequence of Citroniella saccharovorans strain M6.X9, isolated from human fecal sample.</title>
        <authorList>
            <person name="Cheng G."/>
            <person name="Westerholm M."/>
            <person name="Schnurer A."/>
        </authorList>
    </citation>
    <scope>NUCLEOTIDE SEQUENCE [LARGE SCALE GENOMIC DNA]</scope>
    <source>
        <strain evidence="6 7">DSM 29873</strain>
    </source>
</reference>
<evidence type="ECO:0000256" key="1">
    <source>
        <dbReference type="ARBA" id="ARBA00010638"/>
    </source>
</evidence>
<feature type="binding site" evidence="4">
    <location>
        <position position="49"/>
    </location>
    <ligand>
        <name>substrate</name>
    </ligand>
</feature>
<gene>
    <name evidence="6" type="ORF">VLK81_03595</name>
</gene>
<dbReference type="PIRSF" id="PIRSF006806">
    <property type="entry name" value="FTHF_cligase"/>
    <property type="match status" value="1"/>
</dbReference>
<dbReference type="GO" id="GO:0009396">
    <property type="term" value="P:folic acid-containing compound biosynthetic process"/>
    <property type="evidence" value="ECO:0007669"/>
    <property type="project" value="TreeGrafter"/>
</dbReference>
<keyword evidence="5" id="KW-0460">Magnesium</keyword>
<dbReference type="GO" id="GO:0005524">
    <property type="term" value="F:ATP binding"/>
    <property type="evidence" value="ECO:0007669"/>
    <property type="project" value="UniProtKB-KW"/>
</dbReference>
<feature type="binding site" evidence="4">
    <location>
        <begin position="3"/>
        <end position="7"/>
    </location>
    <ligand>
        <name>ATP</name>
        <dbReference type="ChEBI" id="CHEBI:30616"/>
    </ligand>
</feature>
<evidence type="ECO:0000256" key="4">
    <source>
        <dbReference type="PIRSR" id="PIRSR006806-1"/>
    </source>
</evidence>
<keyword evidence="6" id="KW-0436">Ligase</keyword>
<dbReference type="InterPro" id="IPR002698">
    <property type="entry name" value="FTHF_cligase"/>
</dbReference>
<dbReference type="InterPro" id="IPR024185">
    <property type="entry name" value="FTHF_cligase-like_sf"/>
</dbReference>